<name>A0ABW5RGZ2_9MICO</name>
<evidence type="ECO:0000256" key="3">
    <source>
        <dbReference type="ARBA" id="ARBA00009595"/>
    </source>
</evidence>
<dbReference type="EMBL" id="JBHUNF010000001">
    <property type="protein sequence ID" value="MFD2674167.1"/>
    <property type="molecule type" value="Genomic_DNA"/>
</dbReference>
<evidence type="ECO:0000256" key="5">
    <source>
        <dbReference type="ARBA" id="ARBA00022723"/>
    </source>
</evidence>
<dbReference type="EC" id="3.6.1.22" evidence="4"/>
<accession>A0ABW5RGZ2</accession>
<dbReference type="NCBIfam" id="NF001299">
    <property type="entry name" value="PRK00241.1"/>
    <property type="match status" value="1"/>
</dbReference>
<evidence type="ECO:0000313" key="11">
    <source>
        <dbReference type="EMBL" id="MFD2674167.1"/>
    </source>
</evidence>
<evidence type="ECO:0000256" key="9">
    <source>
        <dbReference type="ARBA" id="ARBA00023679"/>
    </source>
</evidence>
<dbReference type="Proteomes" id="UP001597453">
    <property type="component" value="Unassembled WGS sequence"/>
</dbReference>
<protein>
    <recommendedName>
        <fullName evidence="4">NAD(+) diphosphatase</fullName>
        <ecNumber evidence="4">3.6.1.22</ecNumber>
    </recommendedName>
</protein>
<comment type="catalytic activity">
    <reaction evidence="9">
        <text>a 5'-end NAD(+)-phospho-ribonucleoside in mRNA + H2O = a 5'-end phospho-adenosine-phospho-ribonucleoside in mRNA + beta-nicotinamide D-ribonucleotide + 2 H(+)</text>
        <dbReference type="Rhea" id="RHEA:60876"/>
        <dbReference type="Rhea" id="RHEA-COMP:15698"/>
        <dbReference type="Rhea" id="RHEA-COMP:15719"/>
        <dbReference type="ChEBI" id="CHEBI:14649"/>
        <dbReference type="ChEBI" id="CHEBI:15377"/>
        <dbReference type="ChEBI" id="CHEBI:15378"/>
        <dbReference type="ChEBI" id="CHEBI:144029"/>
        <dbReference type="ChEBI" id="CHEBI:144051"/>
    </reaction>
    <physiologicalReaction direction="left-to-right" evidence="9">
        <dbReference type="Rhea" id="RHEA:60877"/>
    </physiologicalReaction>
</comment>
<dbReference type="Pfam" id="PF09296">
    <property type="entry name" value="NUDIX-like"/>
    <property type="match status" value="1"/>
</dbReference>
<keyword evidence="7" id="KW-0460">Magnesium</keyword>
<comment type="cofactor">
    <cofactor evidence="1">
        <name>Mg(2+)</name>
        <dbReference type="ChEBI" id="CHEBI:18420"/>
    </cofactor>
</comment>
<keyword evidence="12" id="KW-1185">Reference proteome</keyword>
<dbReference type="GO" id="GO:0016787">
    <property type="term" value="F:hydrolase activity"/>
    <property type="evidence" value="ECO:0007669"/>
    <property type="project" value="UniProtKB-KW"/>
</dbReference>
<evidence type="ECO:0000256" key="7">
    <source>
        <dbReference type="ARBA" id="ARBA00022842"/>
    </source>
</evidence>
<dbReference type="InterPro" id="IPR020084">
    <property type="entry name" value="NUDIX_hydrolase_CS"/>
</dbReference>
<dbReference type="PROSITE" id="PS51462">
    <property type="entry name" value="NUDIX"/>
    <property type="match status" value="1"/>
</dbReference>
<organism evidence="11 12">
    <name type="scientific">Gulosibacter bifidus</name>
    <dbReference type="NCBI Taxonomy" id="272239"/>
    <lineage>
        <taxon>Bacteria</taxon>
        <taxon>Bacillati</taxon>
        <taxon>Actinomycetota</taxon>
        <taxon>Actinomycetes</taxon>
        <taxon>Micrococcales</taxon>
        <taxon>Microbacteriaceae</taxon>
        <taxon>Gulosibacter</taxon>
    </lineage>
</organism>
<dbReference type="PANTHER" id="PTHR42904:SF6">
    <property type="entry name" value="NAD-CAPPED RNA HYDROLASE NUDT12"/>
    <property type="match status" value="1"/>
</dbReference>
<dbReference type="Pfam" id="PF00293">
    <property type="entry name" value="NUDIX"/>
    <property type="match status" value="1"/>
</dbReference>
<evidence type="ECO:0000256" key="6">
    <source>
        <dbReference type="ARBA" id="ARBA00022801"/>
    </source>
</evidence>
<dbReference type="PROSITE" id="PS00893">
    <property type="entry name" value="NUDIX_BOX"/>
    <property type="match status" value="1"/>
</dbReference>
<dbReference type="CDD" id="cd03429">
    <property type="entry name" value="NUDIX_NADH_pyrophosphatase_Nudt13"/>
    <property type="match status" value="1"/>
</dbReference>
<evidence type="ECO:0000313" key="12">
    <source>
        <dbReference type="Proteomes" id="UP001597453"/>
    </source>
</evidence>
<dbReference type="RefSeq" id="WP_245610551.1">
    <property type="nucleotide sequence ID" value="NZ_JBHUNF010000001.1"/>
</dbReference>
<evidence type="ECO:0000256" key="4">
    <source>
        <dbReference type="ARBA" id="ARBA00012381"/>
    </source>
</evidence>
<proteinExistence type="inferred from homology"/>
<gene>
    <name evidence="11" type="primary">nudC</name>
    <name evidence="11" type="ORF">ACFSUQ_02485</name>
</gene>
<comment type="similarity">
    <text evidence="3">Belongs to the Nudix hydrolase family. NudC subfamily.</text>
</comment>
<dbReference type="InterPro" id="IPR049734">
    <property type="entry name" value="NudC-like_C"/>
</dbReference>
<keyword evidence="5" id="KW-0479">Metal-binding</keyword>
<dbReference type="SUPFAM" id="SSF55811">
    <property type="entry name" value="Nudix"/>
    <property type="match status" value="1"/>
</dbReference>
<evidence type="ECO:0000256" key="2">
    <source>
        <dbReference type="ARBA" id="ARBA00001947"/>
    </source>
</evidence>
<evidence type="ECO:0000259" key="10">
    <source>
        <dbReference type="PROSITE" id="PS51462"/>
    </source>
</evidence>
<sequence>MNDNGMQDFRQRLALARTAHDRNDARRRTVEFAVGSSRQRVLYLNNLRALCLPERAAVARDGQQDTCRTVALDLRTADHNTARMLPPIYLGTILDNEYAGEVTNAAVAGGQHIDVFAVTVDDVTAQEIEPDASRWQSLRTIAAKLSDRDVGLLSQAVAMTNFHQHHRHSPADGAPVRAERNGWVLRSRDSDAVTFPRTDPAVIVGVVDRDGRILLGANARWQPKRYSAFAGFVEPGESLEAAAAREVWEEAGARITNLRYLGSQPWPFPASLMVAYLAELAPDQDPESVRADGEEIIEVRWFDRNDIRDVVDLLPDEVAIARVIIEEWFGGPLQVTHESDRPGNASAAQR</sequence>
<dbReference type="Gene3D" id="3.90.79.10">
    <property type="entry name" value="Nucleoside Triphosphate Pyrophosphohydrolase"/>
    <property type="match status" value="1"/>
</dbReference>
<keyword evidence="6 11" id="KW-0378">Hydrolase</keyword>
<reference evidence="12" key="1">
    <citation type="journal article" date="2019" name="Int. J. Syst. Evol. Microbiol.">
        <title>The Global Catalogue of Microorganisms (GCM) 10K type strain sequencing project: providing services to taxonomists for standard genome sequencing and annotation.</title>
        <authorList>
            <consortium name="The Broad Institute Genomics Platform"/>
            <consortium name="The Broad Institute Genome Sequencing Center for Infectious Disease"/>
            <person name="Wu L."/>
            <person name="Ma J."/>
        </authorList>
    </citation>
    <scope>NUCLEOTIDE SEQUENCE [LARGE SCALE GENOMIC DNA]</scope>
    <source>
        <strain evidence="12">TISTR 1511</strain>
    </source>
</reference>
<dbReference type="InterPro" id="IPR015375">
    <property type="entry name" value="NADH_PPase-like_N"/>
</dbReference>
<dbReference type="InterPro" id="IPR000086">
    <property type="entry name" value="NUDIX_hydrolase_dom"/>
</dbReference>
<evidence type="ECO:0000256" key="8">
    <source>
        <dbReference type="ARBA" id="ARBA00023027"/>
    </source>
</evidence>
<dbReference type="Gene3D" id="3.90.79.20">
    <property type="match status" value="1"/>
</dbReference>
<dbReference type="InterPro" id="IPR050241">
    <property type="entry name" value="NAD-cap_RNA_hydrolase_NudC"/>
</dbReference>
<keyword evidence="8" id="KW-0520">NAD</keyword>
<feature type="domain" description="Nudix hydrolase" evidence="10">
    <location>
        <begin position="196"/>
        <end position="326"/>
    </location>
</feature>
<dbReference type="InterPro" id="IPR015797">
    <property type="entry name" value="NUDIX_hydrolase-like_dom_sf"/>
</dbReference>
<comment type="caution">
    <text evidence="11">The sequence shown here is derived from an EMBL/GenBank/DDBJ whole genome shotgun (WGS) entry which is preliminary data.</text>
</comment>
<dbReference type="PANTHER" id="PTHR42904">
    <property type="entry name" value="NUDIX HYDROLASE, NUDC SUBFAMILY"/>
    <property type="match status" value="1"/>
</dbReference>
<comment type="cofactor">
    <cofactor evidence="2">
        <name>Zn(2+)</name>
        <dbReference type="ChEBI" id="CHEBI:29105"/>
    </cofactor>
</comment>
<evidence type="ECO:0000256" key="1">
    <source>
        <dbReference type="ARBA" id="ARBA00001946"/>
    </source>
</evidence>